<name>A0A7D5KLE6_9EURY</name>
<dbReference type="AlphaFoldDB" id="A0A7D5KLE6"/>
<keyword evidence="3" id="KW-1185">Reference proteome</keyword>
<keyword evidence="1" id="KW-0472">Membrane</keyword>
<evidence type="ECO:0000256" key="1">
    <source>
        <dbReference type="SAM" id="Phobius"/>
    </source>
</evidence>
<dbReference type="Pfam" id="PF13197">
    <property type="entry name" value="DUF4013"/>
    <property type="match status" value="1"/>
</dbReference>
<dbReference type="GeneID" id="56027971"/>
<dbReference type="EMBL" id="CP058529">
    <property type="protein sequence ID" value="QLG26762.1"/>
    <property type="molecule type" value="Genomic_DNA"/>
</dbReference>
<protein>
    <submittedName>
        <fullName evidence="2">DUF4013 domain-containing protein</fullName>
    </submittedName>
</protein>
<feature type="transmembrane region" description="Helical" evidence="1">
    <location>
        <begin position="182"/>
        <end position="204"/>
    </location>
</feature>
<feature type="transmembrane region" description="Helical" evidence="1">
    <location>
        <begin position="157"/>
        <end position="176"/>
    </location>
</feature>
<dbReference type="Proteomes" id="UP000509750">
    <property type="component" value="Chromosome"/>
</dbReference>
<feature type="transmembrane region" description="Helical" evidence="1">
    <location>
        <begin position="27"/>
        <end position="50"/>
    </location>
</feature>
<feature type="transmembrane region" description="Helical" evidence="1">
    <location>
        <begin position="71"/>
        <end position="91"/>
    </location>
</feature>
<dbReference type="RefSeq" id="WP_179168337.1">
    <property type="nucleotide sequence ID" value="NZ_CP058529.1"/>
</dbReference>
<feature type="transmembrane region" description="Helical" evidence="1">
    <location>
        <begin position="111"/>
        <end position="136"/>
    </location>
</feature>
<sequence length="213" mass="22304">MLREALRFPFRGDRGNVLETLAVGGGLHLLAAFLPVLPLVPVVGYLVGVLRDDGGDEPPLFREPRRLLRDGLLGSVVCLAYLLPPAAFLLLTVGRAAVDGIPGDVPSSLFLAFSTLSLLIAVAFAYVLPAALVALARSGLRAAFAPRALLGAVTNGRYFYGWTVGGATFGSALALTPALNPIAVGFFVLFYAEVVAAAAWADAVRGNRFTPGR</sequence>
<evidence type="ECO:0000313" key="3">
    <source>
        <dbReference type="Proteomes" id="UP000509750"/>
    </source>
</evidence>
<keyword evidence="1" id="KW-0812">Transmembrane</keyword>
<dbReference type="InterPro" id="IPR025098">
    <property type="entry name" value="DUF4013"/>
</dbReference>
<gene>
    <name evidence="2" type="ORF">HUG10_04020</name>
</gene>
<accession>A0A7D5KLE6</accession>
<evidence type="ECO:0000313" key="2">
    <source>
        <dbReference type="EMBL" id="QLG26762.1"/>
    </source>
</evidence>
<dbReference type="KEGG" id="halg:HUG10_04020"/>
<keyword evidence="1" id="KW-1133">Transmembrane helix</keyword>
<organism evidence="2 3">
    <name type="scientific">Halorarum halophilum</name>
    <dbReference type="NCBI Taxonomy" id="2743090"/>
    <lineage>
        <taxon>Archaea</taxon>
        <taxon>Methanobacteriati</taxon>
        <taxon>Methanobacteriota</taxon>
        <taxon>Stenosarchaea group</taxon>
        <taxon>Halobacteria</taxon>
        <taxon>Halobacteriales</taxon>
        <taxon>Haloferacaceae</taxon>
        <taxon>Halorarum</taxon>
    </lineage>
</organism>
<proteinExistence type="predicted"/>
<reference evidence="2 3" key="1">
    <citation type="submission" date="2020-07" db="EMBL/GenBank/DDBJ databases">
        <title>Gai3-2, isolated from salt lake.</title>
        <authorList>
            <person name="Cui H."/>
            <person name="Shi X."/>
        </authorList>
    </citation>
    <scope>NUCLEOTIDE SEQUENCE [LARGE SCALE GENOMIC DNA]</scope>
    <source>
        <strain evidence="2 3">Gai3-2</strain>
    </source>
</reference>